<gene>
    <name evidence="1" type="ORF">J4709_22810</name>
</gene>
<accession>A0ABS3RUT9</accession>
<organism evidence="1 2">
    <name type="scientific">Actinomadura violacea</name>
    <dbReference type="NCBI Taxonomy" id="2819934"/>
    <lineage>
        <taxon>Bacteria</taxon>
        <taxon>Bacillati</taxon>
        <taxon>Actinomycetota</taxon>
        <taxon>Actinomycetes</taxon>
        <taxon>Streptosporangiales</taxon>
        <taxon>Thermomonosporaceae</taxon>
        <taxon>Actinomadura</taxon>
    </lineage>
</organism>
<dbReference type="EMBL" id="JAGEPF010000014">
    <property type="protein sequence ID" value="MBO2460416.1"/>
    <property type="molecule type" value="Genomic_DNA"/>
</dbReference>
<evidence type="ECO:0008006" key="3">
    <source>
        <dbReference type="Google" id="ProtNLM"/>
    </source>
</evidence>
<name>A0ABS3RUT9_9ACTN</name>
<dbReference type="Proteomes" id="UP000680206">
    <property type="component" value="Unassembled WGS sequence"/>
</dbReference>
<evidence type="ECO:0000313" key="1">
    <source>
        <dbReference type="EMBL" id="MBO2460416.1"/>
    </source>
</evidence>
<reference evidence="1 2" key="1">
    <citation type="submission" date="2021-03" db="EMBL/GenBank/DDBJ databases">
        <title>Actinomadura violae sp. nov., isolated from lichen in Thailand.</title>
        <authorList>
            <person name="Kanchanasin P."/>
            <person name="Saeng-In P."/>
            <person name="Phongsopitanun W."/>
            <person name="Yuki M."/>
            <person name="Kudo T."/>
            <person name="Ohkuma M."/>
            <person name="Tanasupawat S."/>
        </authorList>
    </citation>
    <scope>NUCLEOTIDE SEQUENCE [LARGE SCALE GENOMIC DNA]</scope>
    <source>
        <strain evidence="1 2">LCR2-06</strain>
    </source>
</reference>
<keyword evidence="2" id="KW-1185">Reference proteome</keyword>
<proteinExistence type="predicted"/>
<protein>
    <recommendedName>
        <fullName evidence="3">DUF4232 domain-containing protein</fullName>
    </recommendedName>
</protein>
<sequence length="175" mass="17983">MVAALAWACAAGGSGGGGEKEPVRNAGAIDSSVPAAPSAAVPTVTVTTTVSPSPRDGGGPCKADDLVFNMVTSQDYAAGRQPRFDVSVVNMSPASCRFDTGSLYVVVTSGKDRIWSSGECRKSGSGKQTLRRGIPYTAAVAWDRRRGCGGAPARPGTYVAKLKGGKAAKRVFHLH</sequence>
<comment type="caution">
    <text evidence="1">The sequence shown here is derived from an EMBL/GenBank/DDBJ whole genome shotgun (WGS) entry which is preliminary data.</text>
</comment>
<evidence type="ECO:0000313" key="2">
    <source>
        <dbReference type="Proteomes" id="UP000680206"/>
    </source>
</evidence>